<evidence type="ECO:0000256" key="3">
    <source>
        <dbReference type="ARBA" id="ARBA00022692"/>
    </source>
</evidence>
<feature type="transmembrane region" description="Helical" evidence="6">
    <location>
        <begin position="74"/>
        <end position="95"/>
    </location>
</feature>
<evidence type="ECO:0000313" key="8">
    <source>
        <dbReference type="Proteomes" id="UP000092731"/>
    </source>
</evidence>
<dbReference type="InterPro" id="IPR050586">
    <property type="entry name" value="CPA3_Na-H_Antiporter_D"/>
</dbReference>
<comment type="subcellular location">
    <subcellularLocation>
        <location evidence="1">Cell membrane</location>
        <topology evidence="1">Multi-pass membrane protein</topology>
    </subcellularLocation>
</comment>
<name>A0A170SFN2_EHRRU</name>
<dbReference type="GO" id="GO:0005886">
    <property type="term" value="C:plasma membrane"/>
    <property type="evidence" value="ECO:0007669"/>
    <property type="project" value="UniProtKB-SubCell"/>
</dbReference>
<dbReference type="Proteomes" id="UP000092731">
    <property type="component" value="Unassembled WGS sequence"/>
</dbReference>
<evidence type="ECO:0000256" key="5">
    <source>
        <dbReference type="ARBA" id="ARBA00023136"/>
    </source>
</evidence>
<reference evidence="8" key="1">
    <citation type="submission" date="2016-05" db="EMBL/GenBank/DDBJ databases">
        <title>Draft genome sequences of four strains of Ehrlichia ruminantium, a tick-borne pathogen of ruminants, isolated from Zimbabwe, The Gambia and Ghana.</title>
        <authorList>
            <person name="Nakao R."/>
            <person name="Jongejan F."/>
            <person name="Sugimoto C."/>
        </authorList>
    </citation>
    <scope>NUCLEOTIDE SEQUENCE [LARGE SCALE GENOMIC DNA]</scope>
    <source>
        <strain evidence="8">Pokoase 417</strain>
    </source>
</reference>
<protein>
    <submittedName>
        <fullName evidence="7">Monovalent cation/H+ antiporter subunit D</fullName>
    </submittedName>
</protein>
<accession>A0A170SFN2</accession>
<dbReference type="EMBL" id="BDDM01000054">
    <property type="protein sequence ID" value="GAT77973.1"/>
    <property type="molecule type" value="Genomic_DNA"/>
</dbReference>
<dbReference type="PANTHER" id="PTHR42703:SF1">
    <property type="entry name" value="NA(+)_H(+) ANTIPORTER SUBUNIT D1"/>
    <property type="match status" value="1"/>
</dbReference>
<feature type="transmembrane region" description="Helical" evidence="6">
    <location>
        <begin position="6"/>
        <end position="23"/>
    </location>
</feature>
<keyword evidence="4 6" id="KW-1133">Transmembrane helix</keyword>
<keyword evidence="3 6" id="KW-0812">Transmembrane</keyword>
<feature type="non-terminal residue" evidence="7">
    <location>
        <position position="96"/>
    </location>
</feature>
<evidence type="ECO:0000313" key="7">
    <source>
        <dbReference type="EMBL" id="GAT77973.1"/>
    </source>
</evidence>
<dbReference type="AlphaFoldDB" id="A0A170SFN2"/>
<proteinExistence type="predicted"/>
<feature type="transmembrane region" description="Helical" evidence="6">
    <location>
        <begin position="35"/>
        <end position="54"/>
    </location>
</feature>
<organism evidence="7 8">
    <name type="scientific">Ehrlichia ruminantium</name>
    <name type="common">heartwater rickettsia</name>
    <name type="synonym">Cowdria ruminantium</name>
    <dbReference type="NCBI Taxonomy" id="779"/>
    <lineage>
        <taxon>Bacteria</taxon>
        <taxon>Pseudomonadati</taxon>
        <taxon>Pseudomonadota</taxon>
        <taxon>Alphaproteobacteria</taxon>
        <taxon>Rickettsiales</taxon>
        <taxon>Anaplasmataceae</taxon>
        <taxon>Ehrlichia</taxon>
    </lineage>
</organism>
<evidence type="ECO:0000256" key="4">
    <source>
        <dbReference type="ARBA" id="ARBA00022989"/>
    </source>
</evidence>
<keyword evidence="5 6" id="KW-0472">Membrane</keyword>
<comment type="caution">
    <text evidence="7">The sequence shown here is derived from an EMBL/GenBank/DDBJ whole genome shotgun (WGS) entry which is preliminary data.</text>
</comment>
<dbReference type="PANTHER" id="PTHR42703">
    <property type="entry name" value="NADH DEHYDROGENASE"/>
    <property type="match status" value="1"/>
</dbReference>
<gene>
    <name evidence="7" type="primary">nuoN</name>
    <name evidence="7" type="ORF">EHRUM3_01780</name>
</gene>
<sequence length="96" mass="10306">MSSSLPVLQVIIPLLSAVICALLKNNTLVKVISSIVVVVSFSIALVLFSQVYSADVIKYSLGGWVVPYGIELKVNIFSATMLVLVNFIAVMSILYG</sequence>
<keyword evidence="2" id="KW-1003">Cell membrane</keyword>
<evidence type="ECO:0000256" key="2">
    <source>
        <dbReference type="ARBA" id="ARBA00022475"/>
    </source>
</evidence>
<evidence type="ECO:0000256" key="1">
    <source>
        <dbReference type="ARBA" id="ARBA00004651"/>
    </source>
</evidence>
<evidence type="ECO:0000256" key="6">
    <source>
        <dbReference type="SAM" id="Phobius"/>
    </source>
</evidence>